<name>A0ACB5QPX5_9BURK</name>
<keyword evidence="2" id="KW-1185">Reference proteome</keyword>
<gene>
    <name evidence="1" type="ORF">CBA19CS22_11955</name>
</gene>
<dbReference type="EMBL" id="BPUR01000005">
    <property type="protein sequence ID" value="GJH17255.1"/>
    <property type="molecule type" value="Genomic_DNA"/>
</dbReference>
<protein>
    <submittedName>
        <fullName evidence="1">Uncharacterized protein</fullName>
    </submittedName>
</protein>
<evidence type="ECO:0000313" key="1">
    <source>
        <dbReference type="EMBL" id="GJH17255.1"/>
    </source>
</evidence>
<comment type="caution">
    <text evidence="1">The sequence shown here is derived from an EMBL/GenBank/DDBJ whole genome shotgun (WGS) entry which is preliminary data.</text>
</comment>
<proteinExistence type="predicted"/>
<organism evidence="1 2">
    <name type="scientific">Caballeronia novacaledonica</name>
    <dbReference type="NCBI Taxonomy" id="1544861"/>
    <lineage>
        <taxon>Bacteria</taxon>
        <taxon>Pseudomonadati</taxon>
        <taxon>Pseudomonadota</taxon>
        <taxon>Betaproteobacteria</taxon>
        <taxon>Burkholderiales</taxon>
        <taxon>Burkholderiaceae</taxon>
        <taxon>Caballeronia</taxon>
    </lineage>
</organism>
<dbReference type="Proteomes" id="UP001055013">
    <property type="component" value="Unassembled WGS sequence"/>
</dbReference>
<accession>A0ACB5QPX5</accession>
<sequence length="85" mass="9323">MLTNEGADDAEIIIRPAAGGVWRVEVPRKGGVFVREANDQDEALSLARQLSPKAQIRLLPAEESSETLHDESPLPNKRRGTDDFA</sequence>
<reference evidence="1" key="1">
    <citation type="submission" date="2021-09" db="EMBL/GenBank/DDBJ databases">
        <title>Isolation and characterization of 3-chlorobenzoate degrading bacteria from soils in Shizuoka.</title>
        <authorList>
            <person name="Ifat A."/>
            <person name="Ogawa N."/>
            <person name="Kimbara K."/>
            <person name="Moriuchi R."/>
            <person name="Dohra H."/>
            <person name="Shintani M."/>
        </authorList>
    </citation>
    <scope>NUCLEOTIDE SEQUENCE</scope>
    <source>
        <strain evidence="1">19CS2-2</strain>
    </source>
</reference>
<evidence type="ECO:0000313" key="2">
    <source>
        <dbReference type="Proteomes" id="UP001055013"/>
    </source>
</evidence>